<proteinExistence type="predicted"/>
<evidence type="ECO:0000313" key="2">
    <source>
        <dbReference type="Proteomes" id="UP001058533"/>
    </source>
</evidence>
<dbReference type="Proteomes" id="UP001058533">
    <property type="component" value="Chromosome"/>
</dbReference>
<dbReference type="Pfam" id="PF10983">
    <property type="entry name" value="DUF2793"/>
    <property type="match status" value="1"/>
</dbReference>
<dbReference type="InterPro" id="IPR021251">
    <property type="entry name" value="DUF2793"/>
</dbReference>
<gene>
    <name evidence="1" type="ORF">NMP03_13145</name>
</gene>
<keyword evidence="2" id="KW-1185">Reference proteome</keyword>
<accession>A0ABY5L853</accession>
<dbReference type="EMBL" id="CP101740">
    <property type="protein sequence ID" value="UUL82121.1"/>
    <property type="molecule type" value="Genomic_DNA"/>
</dbReference>
<sequence length="168" mass="17123">MTDDSTDRLGLPLLHAGQAQKEITHNEALVLLDMIVAAAVVAVGTLVPPVDPVPGECWIVGSGASGAWAGNDGSLAGWTANGWRCAAPREGMRAWSIADASEVVYCGGIWVVGEVTGAALRIDGQQVVGPREPAIDGPAGGETIDLQARVAVDNVLAALRAHGLIATA</sequence>
<reference evidence="1" key="1">
    <citation type="submission" date="2022-07" db="EMBL/GenBank/DDBJ databases">
        <title>Sphingomonas sp. nov., a novel bacterium isolated from the north slope of the Mount Everest.</title>
        <authorList>
            <person name="Cui X."/>
            <person name="Liu Y."/>
        </authorList>
    </citation>
    <scope>NUCLEOTIDE SEQUENCE</scope>
    <source>
        <strain evidence="1">S5-59</strain>
    </source>
</reference>
<protein>
    <submittedName>
        <fullName evidence="1">DUF2793 domain-containing protein</fullName>
    </submittedName>
</protein>
<organism evidence="1 2">
    <name type="scientific">Sphingomonas qomolangmaensis</name>
    <dbReference type="NCBI Taxonomy" id="2918765"/>
    <lineage>
        <taxon>Bacteria</taxon>
        <taxon>Pseudomonadati</taxon>
        <taxon>Pseudomonadota</taxon>
        <taxon>Alphaproteobacteria</taxon>
        <taxon>Sphingomonadales</taxon>
        <taxon>Sphingomonadaceae</taxon>
        <taxon>Sphingomonas</taxon>
    </lineage>
</organism>
<dbReference type="RefSeq" id="WP_256505903.1">
    <property type="nucleotide sequence ID" value="NZ_CP101740.1"/>
</dbReference>
<evidence type="ECO:0000313" key="1">
    <source>
        <dbReference type="EMBL" id="UUL82121.1"/>
    </source>
</evidence>
<name>A0ABY5L853_9SPHN</name>